<dbReference type="CDD" id="cd02440">
    <property type="entry name" value="AdoMet_MTases"/>
    <property type="match status" value="1"/>
</dbReference>
<evidence type="ECO:0000256" key="1">
    <source>
        <dbReference type="ARBA" id="ARBA00004953"/>
    </source>
</evidence>
<keyword evidence="4" id="KW-0808">Transferase</keyword>
<evidence type="ECO:0000313" key="7">
    <source>
        <dbReference type="EMBL" id="CAH6636681.1"/>
    </source>
</evidence>
<dbReference type="InterPro" id="IPR014008">
    <property type="entry name" value="Cbl_synth_MTase_CbiT"/>
</dbReference>
<dbReference type="RefSeq" id="WP_149462310.1">
    <property type="nucleotide sequence ID" value="NZ_CALSBS010000005.1"/>
</dbReference>
<keyword evidence="3" id="KW-0489">Methyltransferase</keyword>
<dbReference type="InterPro" id="IPR025714">
    <property type="entry name" value="Methyltranfer_dom"/>
</dbReference>
<keyword evidence="2" id="KW-0169">Cobalamin biosynthesis</keyword>
<comment type="pathway">
    <text evidence="1">Cofactor biosynthesis; adenosylcobalamin biosynthesis.</text>
</comment>
<evidence type="ECO:0000313" key="8">
    <source>
        <dbReference type="Proteomes" id="UP001152651"/>
    </source>
</evidence>
<organism evidence="7 8">
    <name type="scientific">Pseudocitrobacter vendiensis</name>
    <dbReference type="NCBI Taxonomy" id="2488306"/>
    <lineage>
        <taxon>Bacteria</taxon>
        <taxon>Pseudomonadati</taxon>
        <taxon>Pseudomonadota</taxon>
        <taxon>Gammaproteobacteria</taxon>
        <taxon>Enterobacterales</taxon>
        <taxon>Enterobacteriaceae</taxon>
        <taxon>Pseudocitrobacter</taxon>
    </lineage>
</organism>
<dbReference type="Pfam" id="PF13847">
    <property type="entry name" value="Methyltransf_31"/>
    <property type="match status" value="1"/>
</dbReference>
<sequence>MKDELFLRGEKVPMTKEVVRALALSKLELHRADHFIDVGAGTGSVSIEAAVHFPALQVTAIERNPAALDLMAQNCRHFGCEHISIVQAHAPVAVKEKADAIFVGGSGGELPALIDWAFEQLHPAGRLVMTFILQENLNAALAHLQARGCVEVDCQHIQVSARMPLGSGHYFKANNPVYVIACQKEEAHV</sequence>
<dbReference type="NCBIfam" id="TIGR02469">
    <property type="entry name" value="CbiT"/>
    <property type="match status" value="1"/>
</dbReference>
<evidence type="ECO:0000259" key="6">
    <source>
        <dbReference type="Pfam" id="PF13847"/>
    </source>
</evidence>
<protein>
    <submittedName>
        <fullName evidence="7">Decarboxylating cobalt-precorrin-6B (C(15))-methyltransferase</fullName>
    </submittedName>
</protein>
<comment type="caution">
    <text evidence="7">The sequence shown here is derived from an EMBL/GenBank/DDBJ whole genome shotgun (WGS) entry which is preliminary data.</text>
</comment>
<accession>A0ABN8T8C6</accession>
<dbReference type="InterPro" id="IPR050714">
    <property type="entry name" value="Cobalamin_biosynth_MTase"/>
</dbReference>
<dbReference type="NCBIfam" id="NF006138">
    <property type="entry name" value="PRK08287.1"/>
    <property type="match status" value="1"/>
</dbReference>
<reference evidence="7" key="1">
    <citation type="submission" date="2022-05" db="EMBL/GenBank/DDBJ databases">
        <authorList>
            <person name="Blom J."/>
        </authorList>
    </citation>
    <scope>NUCLEOTIDE SEQUENCE</scope>
    <source>
        <strain evidence="7">Type strain: CPO20170097</strain>
    </source>
</reference>
<name>A0ABN8T8C6_9ENTR</name>
<dbReference type="Gene3D" id="3.40.50.150">
    <property type="entry name" value="Vaccinia Virus protein VP39"/>
    <property type="match status" value="1"/>
</dbReference>
<evidence type="ECO:0000256" key="3">
    <source>
        <dbReference type="ARBA" id="ARBA00022603"/>
    </source>
</evidence>
<dbReference type="InterPro" id="IPR029063">
    <property type="entry name" value="SAM-dependent_MTases_sf"/>
</dbReference>
<feature type="domain" description="Methyltransferase" evidence="6">
    <location>
        <begin position="30"/>
        <end position="146"/>
    </location>
</feature>
<gene>
    <name evidence="7" type="ORF">FBBNIHIM_07620</name>
</gene>
<keyword evidence="8" id="KW-1185">Reference proteome</keyword>
<dbReference type="EMBL" id="CALSBS010000005">
    <property type="protein sequence ID" value="CAH6636681.1"/>
    <property type="molecule type" value="Genomic_DNA"/>
</dbReference>
<dbReference type="SUPFAM" id="SSF53335">
    <property type="entry name" value="S-adenosyl-L-methionine-dependent methyltransferases"/>
    <property type="match status" value="1"/>
</dbReference>
<keyword evidence="5" id="KW-0949">S-adenosyl-L-methionine</keyword>
<evidence type="ECO:0000256" key="5">
    <source>
        <dbReference type="ARBA" id="ARBA00022691"/>
    </source>
</evidence>
<dbReference type="Proteomes" id="UP001152651">
    <property type="component" value="Unassembled WGS sequence"/>
</dbReference>
<proteinExistence type="predicted"/>
<evidence type="ECO:0000256" key="4">
    <source>
        <dbReference type="ARBA" id="ARBA00022679"/>
    </source>
</evidence>
<dbReference type="PANTHER" id="PTHR43182:SF1">
    <property type="entry name" value="COBALT-PRECORRIN-7 C(5)-METHYLTRANSFERASE"/>
    <property type="match status" value="1"/>
</dbReference>
<evidence type="ECO:0000256" key="2">
    <source>
        <dbReference type="ARBA" id="ARBA00022573"/>
    </source>
</evidence>
<dbReference type="PANTHER" id="PTHR43182">
    <property type="entry name" value="COBALT-PRECORRIN-6B C(15)-METHYLTRANSFERASE (DECARBOXYLATING)"/>
    <property type="match status" value="1"/>
</dbReference>